<evidence type="ECO:0000313" key="3">
    <source>
        <dbReference type="Proteomes" id="UP001500339"/>
    </source>
</evidence>
<comment type="caution">
    <text evidence="2">The sequence shown here is derived from an EMBL/GenBank/DDBJ whole genome shotgun (WGS) entry which is preliminary data.</text>
</comment>
<dbReference type="InterPro" id="IPR021338">
    <property type="entry name" value="DUF2953"/>
</dbReference>
<organism evidence="2 3">
    <name type="scientific">Clostridium malenominatum</name>
    <dbReference type="NCBI Taxonomy" id="1539"/>
    <lineage>
        <taxon>Bacteria</taxon>
        <taxon>Bacillati</taxon>
        <taxon>Bacillota</taxon>
        <taxon>Clostridia</taxon>
        <taxon>Eubacteriales</taxon>
        <taxon>Clostridiaceae</taxon>
        <taxon>Clostridium</taxon>
    </lineage>
</organism>
<evidence type="ECO:0000313" key="2">
    <source>
        <dbReference type="EMBL" id="GAA0723546.1"/>
    </source>
</evidence>
<name>A0ABN1IXP4_9CLOT</name>
<feature type="transmembrane region" description="Helical" evidence="1">
    <location>
        <begin position="98"/>
        <end position="120"/>
    </location>
</feature>
<reference evidence="2 3" key="1">
    <citation type="journal article" date="2019" name="Int. J. Syst. Evol. Microbiol.">
        <title>The Global Catalogue of Microorganisms (GCM) 10K type strain sequencing project: providing services to taxonomists for standard genome sequencing and annotation.</title>
        <authorList>
            <consortium name="The Broad Institute Genomics Platform"/>
            <consortium name="The Broad Institute Genome Sequencing Center for Infectious Disease"/>
            <person name="Wu L."/>
            <person name="Ma J."/>
        </authorList>
    </citation>
    <scope>NUCLEOTIDE SEQUENCE [LARGE SCALE GENOMIC DNA]</scope>
    <source>
        <strain evidence="2 3">JCM 1405</strain>
    </source>
</reference>
<keyword evidence="1" id="KW-0472">Membrane</keyword>
<evidence type="ECO:0000256" key="1">
    <source>
        <dbReference type="SAM" id="Phobius"/>
    </source>
</evidence>
<sequence length="181" mass="21382">MFKILIIIMIFTTIFIMPIPIKFYLFYDVNKLTLKIYNKNIKINSEKLKKDSIKLNKVKKKKKIYSADIKTLWCILKKNKLKPSIKLNVNLNYGLDDAAVTAILFGLIYNFYSLIEWFFYSILKVKDMNFQLTPNYNKMLFILELNGIIYVSLVKIIFIYVILRKSYNKKTKDIEGGVVYG</sequence>
<keyword evidence="1" id="KW-1133">Transmembrane helix</keyword>
<proteinExistence type="predicted"/>
<dbReference type="EMBL" id="BAAACF010000001">
    <property type="protein sequence ID" value="GAA0723546.1"/>
    <property type="molecule type" value="Genomic_DNA"/>
</dbReference>
<accession>A0ABN1IXP4</accession>
<keyword evidence="1" id="KW-0812">Transmembrane</keyword>
<dbReference type="Pfam" id="PF11167">
    <property type="entry name" value="DUF2953"/>
    <property type="match status" value="1"/>
</dbReference>
<feature type="transmembrane region" description="Helical" evidence="1">
    <location>
        <begin position="6"/>
        <end position="27"/>
    </location>
</feature>
<protein>
    <submittedName>
        <fullName evidence="2">DUF2953 domain-containing protein</fullName>
    </submittedName>
</protein>
<dbReference type="Proteomes" id="UP001500339">
    <property type="component" value="Unassembled WGS sequence"/>
</dbReference>
<feature type="transmembrane region" description="Helical" evidence="1">
    <location>
        <begin position="140"/>
        <end position="163"/>
    </location>
</feature>
<dbReference type="RefSeq" id="WP_343768672.1">
    <property type="nucleotide sequence ID" value="NZ_BAAACF010000001.1"/>
</dbReference>
<gene>
    <name evidence="2" type="ORF">GCM10008905_16300</name>
</gene>
<keyword evidence="3" id="KW-1185">Reference proteome</keyword>